<protein>
    <submittedName>
        <fullName evidence="2">Uncharacterized protein</fullName>
    </submittedName>
</protein>
<sequence>MSFPLLQVWMYAKLYNEEEKFTTQAVLQAAEKGSNTRLTLSKESTSQFPSTSQLNYE</sequence>
<evidence type="ECO:0000256" key="1">
    <source>
        <dbReference type="SAM" id="MobiDB-lite"/>
    </source>
</evidence>
<evidence type="ECO:0000313" key="3">
    <source>
        <dbReference type="Proteomes" id="UP000828390"/>
    </source>
</evidence>
<organism evidence="2 3">
    <name type="scientific">Dreissena polymorpha</name>
    <name type="common">Zebra mussel</name>
    <name type="synonym">Mytilus polymorpha</name>
    <dbReference type="NCBI Taxonomy" id="45954"/>
    <lineage>
        <taxon>Eukaryota</taxon>
        <taxon>Metazoa</taxon>
        <taxon>Spiralia</taxon>
        <taxon>Lophotrochozoa</taxon>
        <taxon>Mollusca</taxon>
        <taxon>Bivalvia</taxon>
        <taxon>Autobranchia</taxon>
        <taxon>Heteroconchia</taxon>
        <taxon>Euheterodonta</taxon>
        <taxon>Imparidentia</taxon>
        <taxon>Neoheterodontei</taxon>
        <taxon>Myida</taxon>
        <taxon>Dreissenoidea</taxon>
        <taxon>Dreissenidae</taxon>
        <taxon>Dreissena</taxon>
    </lineage>
</organism>
<evidence type="ECO:0000313" key="2">
    <source>
        <dbReference type="EMBL" id="KAH3740176.1"/>
    </source>
</evidence>
<name>A0A9D4D6S4_DREPO</name>
<dbReference type="AlphaFoldDB" id="A0A9D4D6S4"/>
<comment type="caution">
    <text evidence="2">The sequence shown here is derived from an EMBL/GenBank/DDBJ whole genome shotgun (WGS) entry which is preliminary data.</text>
</comment>
<feature type="region of interest" description="Disordered" evidence="1">
    <location>
        <begin position="37"/>
        <end position="57"/>
    </location>
</feature>
<dbReference type="Proteomes" id="UP000828390">
    <property type="component" value="Unassembled WGS sequence"/>
</dbReference>
<keyword evidence="3" id="KW-1185">Reference proteome</keyword>
<reference evidence="2" key="2">
    <citation type="submission" date="2020-11" db="EMBL/GenBank/DDBJ databases">
        <authorList>
            <person name="McCartney M.A."/>
            <person name="Auch B."/>
            <person name="Kono T."/>
            <person name="Mallez S."/>
            <person name="Becker A."/>
            <person name="Gohl D.M."/>
            <person name="Silverstein K.A.T."/>
            <person name="Koren S."/>
            <person name="Bechman K.B."/>
            <person name="Herman A."/>
            <person name="Abrahante J.E."/>
            <person name="Garbe J."/>
        </authorList>
    </citation>
    <scope>NUCLEOTIDE SEQUENCE</scope>
    <source>
        <strain evidence="2">Duluth1</strain>
        <tissue evidence="2">Whole animal</tissue>
    </source>
</reference>
<reference evidence="2" key="1">
    <citation type="journal article" date="2019" name="bioRxiv">
        <title>The Genome of the Zebra Mussel, Dreissena polymorpha: A Resource for Invasive Species Research.</title>
        <authorList>
            <person name="McCartney M.A."/>
            <person name="Auch B."/>
            <person name="Kono T."/>
            <person name="Mallez S."/>
            <person name="Zhang Y."/>
            <person name="Obille A."/>
            <person name="Becker A."/>
            <person name="Abrahante J.E."/>
            <person name="Garbe J."/>
            <person name="Badalamenti J.P."/>
            <person name="Herman A."/>
            <person name="Mangelson H."/>
            <person name="Liachko I."/>
            <person name="Sullivan S."/>
            <person name="Sone E.D."/>
            <person name="Koren S."/>
            <person name="Silverstein K.A.T."/>
            <person name="Beckman K.B."/>
            <person name="Gohl D.M."/>
        </authorList>
    </citation>
    <scope>NUCLEOTIDE SEQUENCE</scope>
    <source>
        <strain evidence="2">Duluth1</strain>
        <tissue evidence="2">Whole animal</tissue>
    </source>
</reference>
<gene>
    <name evidence="2" type="ORF">DPMN_046873</name>
</gene>
<accession>A0A9D4D6S4</accession>
<proteinExistence type="predicted"/>
<dbReference type="EMBL" id="JAIWYP010000011">
    <property type="protein sequence ID" value="KAH3740176.1"/>
    <property type="molecule type" value="Genomic_DNA"/>
</dbReference>